<evidence type="ECO:0000313" key="2">
    <source>
        <dbReference type="EMBL" id="SMP42138.1"/>
    </source>
</evidence>
<dbReference type="Proteomes" id="UP001158067">
    <property type="component" value="Unassembled WGS sequence"/>
</dbReference>
<keyword evidence="3" id="KW-1185">Reference proteome</keyword>
<sequence length="621" mass="70580">MTLSRIAWPLRALLSASWIFGLLPSTANVMAQTPSSSTVVTTSQSQPLNQTQAILDPVLTDLLDRVWDDEIASSPMLATDVGDPRGQDRLADVSLKATQERTERTRSFLAELDAIDAAKLSEMKQIDAELLRRKLENRISDFDFQTHLMPISNREGFHISFPEMTRLMNPQSKEDFANYVSRLRAFDKYVDSHIALMRQGIEQGLTQPAIIMRDSADQAAAHAVDDPARSLLMTNINEQTKKRFSEQDWSKIEANVLDAIATSVAPAYRRFAEFLRTEYIPASRTSIAAAALPQGREFYRDRIERFTTLALSPAEVHAIGVRENERIRGEMEAIRVKVNFQGDLPAFVEHLRTDPKFYAKTPEELLEKAALILKRADGRLPELFGHLPRIPYGLKEIPLYVAPQTSSAYYWPPSSDGRRAGVFYLNTYNLKSRPIYQLESLSMHEAVPGHHLQIALQTELEDVHPMSRQSNITAFIEGWGLYSERLGKEIGFYSDPYQDFGRLSMEAWRASRLVVDTGIHWMGWSRQQAIQYMSDHTALSEHNIVAEVDRYIGWPGQALAYKIGELSLTRLRKECEDQLGDRFDVRAFHDHVLAVGSIPLPLLERRVHQWLQEQLQSATES</sequence>
<dbReference type="EMBL" id="FXUG01000001">
    <property type="protein sequence ID" value="SMP42138.1"/>
    <property type="molecule type" value="Genomic_DNA"/>
</dbReference>
<dbReference type="PANTHER" id="PTHR33361:SF2">
    <property type="entry name" value="DUF885 DOMAIN-CONTAINING PROTEIN"/>
    <property type="match status" value="1"/>
</dbReference>
<dbReference type="Pfam" id="PF05960">
    <property type="entry name" value="DUF885"/>
    <property type="match status" value="1"/>
</dbReference>
<keyword evidence="1" id="KW-0732">Signal</keyword>
<feature type="signal peptide" evidence="1">
    <location>
        <begin position="1"/>
        <end position="31"/>
    </location>
</feature>
<feature type="chain" id="PRO_5047271613" evidence="1">
    <location>
        <begin position="32"/>
        <end position="621"/>
    </location>
</feature>
<dbReference type="InterPro" id="IPR010281">
    <property type="entry name" value="DUF885"/>
</dbReference>
<evidence type="ECO:0000313" key="3">
    <source>
        <dbReference type="Proteomes" id="UP001158067"/>
    </source>
</evidence>
<dbReference type="RefSeq" id="WP_283430916.1">
    <property type="nucleotide sequence ID" value="NZ_FXUG01000001.1"/>
</dbReference>
<organism evidence="2 3">
    <name type="scientific">Neorhodopirellula lusitana</name>
    <dbReference type="NCBI Taxonomy" id="445327"/>
    <lineage>
        <taxon>Bacteria</taxon>
        <taxon>Pseudomonadati</taxon>
        <taxon>Planctomycetota</taxon>
        <taxon>Planctomycetia</taxon>
        <taxon>Pirellulales</taxon>
        <taxon>Pirellulaceae</taxon>
        <taxon>Neorhodopirellula</taxon>
    </lineage>
</organism>
<comment type="caution">
    <text evidence="2">The sequence shown here is derived from an EMBL/GenBank/DDBJ whole genome shotgun (WGS) entry which is preliminary data.</text>
</comment>
<accession>A0ABY1PSY7</accession>
<dbReference type="PANTHER" id="PTHR33361">
    <property type="entry name" value="GLR0591 PROTEIN"/>
    <property type="match status" value="1"/>
</dbReference>
<gene>
    <name evidence="2" type="ORF">SAMN06265222_101721</name>
</gene>
<name>A0ABY1PSY7_9BACT</name>
<evidence type="ECO:0000256" key="1">
    <source>
        <dbReference type="SAM" id="SignalP"/>
    </source>
</evidence>
<proteinExistence type="predicted"/>
<protein>
    <submittedName>
        <fullName evidence="2">Uncharacterized conserved protein, DUF885 familyt</fullName>
    </submittedName>
</protein>
<reference evidence="2 3" key="1">
    <citation type="submission" date="2017-05" db="EMBL/GenBank/DDBJ databases">
        <authorList>
            <person name="Varghese N."/>
            <person name="Submissions S."/>
        </authorList>
    </citation>
    <scope>NUCLEOTIDE SEQUENCE [LARGE SCALE GENOMIC DNA]</scope>
    <source>
        <strain evidence="2 3">DSM 25457</strain>
    </source>
</reference>